<dbReference type="WBParaSite" id="Hba_04268">
    <property type="protein sequence ID" value="Hba_04268"/>
    <property type="gene ID" value="Hba_04268"/>
</dbReference>
<protein>
    <submittedName>
        <fullName evidence="2">UBX domain-containing protein</fullName>
    </submittedName>
</protein>
<organism evidence="1 2">
    <name type="scientific">Heterorhabditis bacteriophora</name>
    <name type="common">Entomopathogenic nematode worm</name>
    <dbReference type="NCBI Taxonomy" id="37862"/>
    <lineage>
        <taxon>Eukaryota</taxon>
        <taxon>Metazoa</taxon>
        <taxon>Ecdysozoa</taxon>
        <taxon>Nematoda</taxon>
        <taxon>Chromadorea</taxon>
        <taxon>Rhabditida</taxon>
        <taxon>Rhabditina</taxon>
        <taxon>Rhabditomorpha</taxon>
        <taxon>Strongyloidea</taxon>
        <taxon>Heterorhabditidae</taxon>
        <taxon>Heterorhabditis</taxon>
    </lineage>
</organism>
<name>A0A1I7WGZ6_HETBA</name>
<dbReference type="Proteomes" id="UP000095283">
    <property type="component" value="Unplaced"/>
</dbReference>
<accession>A0A1I7WGZ6</accession>
<dbReference type="AlphaFoldDB" id="A0A1I7WGZ6"/>
<evidence type="ECO:0000313" key="2">
    <source>
        <dbReference type="WBParaSite" id="Hba_04268"/>
    </source>
</evidence>
<keyword evidence="1" id="KW-1185">Reference proteome</keyword>
<sequence>MEYKISSFIKDDMESEIFPKSENTDEQVISAKLQCPNGRILHRPINKLYPLEIRAIASSQSIPIDVL</sequence>
<reference evidence="2" key="1">
    <citation type="submission" date="2016-11" db="UniProtKB">
        <authorList>
            <consortium name="WormBaseParasite"/>
        </authorList>
    </citation>
    <scope>IDENTIFICATION</scope>
</reference>
<evidence type="ECO:0000313" key="1">
    <source>
        <dbReference type="Proteomes" id="UP000095283"/>
    </source>
</evidence>
<proteinExistence type="predicted"/>